<dbReference type="RefSeq" id="WP_111391201.1">
    <property type="nucleotide sequence ID" value="NZ_JBKBOX010000002.1"/>
</dbReference>
<dbReference type="Proteomes" id="UP000248917">
    <property type="component" value="Unassembled WGS sequence"/>
</dbReference>
<keyword evidence="1" id="KW-0472">Membrane</keyword>
<evidence type="ECO:0000313" key="3">
    <source>
        <dbReference type="EMBL" id="PZV87530.1"/>
    </source>
</evidence>
<feature type="signal peptide" evidence="2">
    <location>
        <begin position="1"/>
        <end position="23"/>
    </location>
</feature>
<feature type="chain" id="PRO_5016322568" evidence="2">
    <location>
        <begin position="24"/>
        <end position="142"/>
    </location>
</feature>
<protein>
    <submittedName>
        <fullName evidence="3">Uncharacterized protein</fullName>
    </submittedName>
</protein>
<sequence>MKNLHLIFIFAMLSSLVSCKAYRNVENLEPKSSKEVKAGPFDRSSLTKLVPGDKIKIVTVSGFTYSMTFMNWTGDHVKGTVRKVNSSHVLEGEVKEIRIDEIENLYVRRFSAGATVPVVAVGAVALGFLVLIAAFALSDPWW</sequence>
<feature type="transmembrane region" description="Helical" evidence="1">
    <location>
        <begin position="114"/>
        <end position="137"/>
    </location>
</feature>
<organism evidence="3 4">
    <name type="scientific">Algoriphagus aquaeductus</name>
    <dbReference type="NCBI Taxonomy" id="475299"/>
    <lineage>
        <taxon>Bacteria</taxon>
        <taxon>Pseudomonadati</taxon>
        <taxon>Bacteroidota</taxon>
        <taxon>Cytophagia</taxon>
        <taxon>Cytophagales</taxon>
        <taxon>Cyclobacteriaceae</taxon>
        <taxon>Algoriphagus</taxon>
    </lineage>
</organism>
<dbReference type="OrthoDB" id="827943at2"/>
<proteinExistence type="predicted"/>
<name>A0A326S0W8_9BACT</name>
<keyword evidence="2" id="KW-0732">Signal</keyword>
<gene>
    <name evidence="3" type="ORF">CLV31_101407</name>
</gene>
<keyword evidence="1" id="KW-1133">Transmembrane helix</keyword>
<reference evidence="3 4" key="1">
    <citation type="submission" date="2018-06" db="EMBL/GenBank/DDBJ databases">
        <title>Genomic Encyclopedia of Archaeal and Bacterial Type Strains, Phase II (KMG-II): from individual species to whole genera.</title>
        <authorList>
            <person name="Goeker M."/>
        </authorList>
    </citation>
    <scope>NUCLEOTIDE SEQUENCE [LARGE SCALE GENOMIC DNA]</scope>
    <source>
        <strain evidence="3 4">T4</strain>
    </source>
</reference>
<evidence type="ECO:0000256" key="2">
    <source>
        <dbReference type="SAM" id="SignalP"/>
    </source>
</evidence>
<keyword evidence="1" id="KW-0812">Transmembrane</keyword>
<dbReference type="EMBL" id="QKTX01000001">
    <property type="protein sequence ID" value="PZV87530.1"/>
    <property type="molecule type" value="Genomic_DNA"/>
</dbReference>
<dbReference type="PROSITE" id="PS51257">
    <property type="entry name" value="PROKAR_LIPOPROTEIN"/>
    <property type="match status" value="1"/>
</dbReference>
<evidence type="ECO:0000256" key="1">
    <source>
        <dbReference type="SAM" id="Phobius"/>
    </source>
</evidence>
<evidence type="ECO:0000313" key="4">
    <source>
        <dbReference type="Proteomes" id="UP000248917"/>
    </source>
</evidence>
<keyword evidence="4" id="KW-1185">Reference proteome</keyword>
<comment type="caution">
    <text evidence="3">The sequence shown here is derived from an EMBL/GenBank/DDBJ whole genome shotgun (WGS) entry which is preliminary data.</text>
</comment>
<accession>A0A326S0W8</accession>
<dbReference type="AlphaFoldDB" id="A0A326S0W8"/>